<evidence type="ECO:0000313" key="1">
    <source>
        <dbReference type="EMBL" id="VDK32551.1"/>
    </source>
</evidence>
<dbReference type="EMBL" id="UYRU01001798">
    <property type="protein sequence ID" value="VDK32551.1"/>
    <property type="molecule type" value="Genomic_DNA"/>
</dbReference>
<proteinExistence type="predicted"/>
<dbReference type="Proteomes" id="UP000281553">
    <property type="component" value="Unassembled WGS sequence"/>
</dbReference>
<reference evidence="1 2" key="1">
    <citation type="submission" date="2018-11" db="EMBL/GenBank/DDBJ databases">
        <authorList>
            <consortium name="Pathogen Informatics"/>
        </authorList>
    </citation>
    <scope>NUCLEOTIDE SEQUENCE [LARGE SCALE GENOMIC DNA]</scope>
</reference>
<evidence type="ECO:0000313" key="2">
    <source>
        <dbReference type="Proteomes" id="UP000281553"/>
    </source>
</evidence>
<dbReference type="AlphaFoldDB" id="A0A3P6QKW7"/>
<gene>
    <name evidence="1" type="ORF">DILT_LOCUS431</name>
</gene>
<sequence>MDRFTCSANGRANYEHDADFDVEVPQMDFVEPRPVESTSSRLRAATSVARTKQFTEAVGDDANPAPRKFSPLLRLLCTPQ</sequence>
<protein>
    <submittedName>
        <fullName evidence="1">Uncharacterized protein</fullName>
    </submittedName>
</protein>
<accession>A0A3P6QKW7</accession>
<name>A0A3P6QKW7_DIBLA</name>
<organism evidence="1 2">
    <name type="scientific">Dibothriocephalus latus</name>
    <name type="common">Fish tapeworm</name>
    <name type="synonym">Diphyllobothrium latum</name>
    <dbReference type="NCBI Taxonomy" id="60516"/>
    <lineage>
        <taxon>Eukaryota</taxon>
        <taxon>Metazoa</taxon>
        <taxon>Spiralia</taxon>
        <taxon>Lophotrochozoa</taxon>
        <taxon>Platyhelminthes</taxon>
        <taxon>Cestoda</taxon>
        <taxon>Eucestoda</taxon>
        <taxon>Diphyllobothriidea</taxon>
        <taxon>Diphyllobothriidae</taxon>
        <taxon>Dibothriocephalus</taxon>
    </lineage>
</organism>
<keyword evidence="2" id="KW-1185">Reference proteome</keyword>